<gene>
    <name evidence="1" type="ORF">IAC76_06225</name>
</gene>
<proteinExistence type="predicted"/>
<reference evidence="1" key="1">
    <citation type="submission" date="2020-10" db="EMBL/GenBank/DDBJ databases">
        <authorList>
            <person name="Gilroy R."/>
        </authorList>
    </citation>
    <scope>NUCLEOTIDE SEQUENCE</scope>
    <source>
        <strain evidence="1">10192</strain>
    </source>
</reference>
<accession>A0A9D9DNX7</accession>
<evidence type="ECO:0000313" key="1">
    <source>
        <dbReference type="EMBL" id="MBO8430968.1"/>
    </source>
</evidence>
<reference evidence="1" key="2">
    <citation type="journal article" date="2021" name="PeerJ">
        <title>Extensive microbial diversity within the chicken gut microbiome revealed by metagenomics and culture.</title>
        <authorList>
            <person name="Gilroy R."/>
            <person name="Ravi A."/>
            <person name="Getino M."/>
            <person name="Pursley I."/>
            <person name="Horton D.L."/>
            <person name="Alikhan N.F."/>
            <person name="Baker D."/>
            <person name="Gharbi K."/>
            <person name="Hall N."/>
            <person name="Watson M."/>
            <person name="Adriaenssens E.M."/>
            <person name="Foster-Nyarko E."/>
            <person name="Jarju S."/>
            <person name="Secka A."/>
            <person name="Antonio M."/>
            <person name="Oren A."/>
            <person name="Chaudhuri R.R."/>
            <person name="La Ragione R."/>
            <person name="Hildebrand F."/>
            <person name="Pallen M.J."/>
        </authorList>
    </citation>
    <scope>NUCLEOTIDE SEQUENCE</scope>
    <source>
        <strain evidence="1">10192</strain>
    </source>
</reference>
<protein>
    <submittedName>
        <fullName evidence="1">TIGR02757 family protein</fullName>
    </submittedName>
</protein>
<dbReference type="AlphaFoldDB" id="A0A9D9DNX7"/>
<dbReference type="InterPro" id="IPR014127">
    <property type="entry name" value="CHP02757"/>
</dbReference>
<sequence>MITKSEIDKLVKDFETEEFIKDDPVRFPNRFKDKKDIEIAGFIASLVAYGRRDIFTKKLDTLFNIAQNEPLNFILNFEPQIIGDFNYRFGKPQDFAEIFLIMKELYAKDGGLEELFKYGYNQQKTAESSGNNKNNGTSLMFQTVSDYFYARVKNEIGQGFYFMLPDPKKGGAMKRMSMFLRWMVRKGPVDFGIWNFMPASELYIPLDVHVARISREMGLLTRNANDFKAVIELTENLKKFDPQDPVKYDFAMFGYGVNE</sequence>
<dbReference type="NCBIfam" id="TIGR02757">
    <property type="entry name" value="TIGR02757 family protein"/>
    <property type="match status" value="1"/>
</dbReference>
<dbReference type="Pfam" id="PF09674">
    <property type="entry name" value="DUF2400"/>
    <property type="match status" value="1"/>
</dbReference>
<evidence type="ECO:0000313" key="2">
    <source>
        <dbReference type="Proteomes" id="UP000823632"/>
    </source>
</evidence>
<comment type="caution">
    <text evidence="1">The sequence shown here is derived from an EMBL/GenBank/DDBJ whole genome shotgun (WGS) entry which is preliminary data.</text>
</comment>
<name>A0A9D9DNX7_9BACT</name>
<dbReference type="EMBL" id="JADIND010000133">
    <property type="protein sequence ID" value="MBO8430968.1"/>
    <property type="molecule type" value="Genomic_DNA"/>
</dbReference>
<dbReference type="Proteomes" id="UP000823632">
    <property type="component" value="Unassembled WGS sequence"/>
</dbReference>
<organism evidence="1 2">
    <name type="scientific">Candidatus Scatousia excrementipullorum</name>
    <dbReference type="NCBI Taxonomy" id="2840936"/>
    <lineage>
        <taxon>Bacteria</taxon>
        <taxon>Candidatus Scatousia</taxon>
    </lineage>
</organism>